<keyword evidence="3" id="KW-1185">Reference proteome</keyword>
<keyword evidence="1" id="KW-1133">Transmembrane helix</keyword>
<evidence type="ECO:0000313" key="2">
    <source>
        <dbReference type="EMBL" id="CAG7690510.1"/>
    </source>
</evidence>
<comment type="caution">
    <text evidence="2">The sequence shown here is derived from an EMBL/GenBank/DDBJ whole genome shotgun (WGS) entry which is preliminary data.</text>
</comment>
<feature type="transmembrane region" description="Helical" evidence="1">
    <location>
        <begin position="6"/>
        <end position="27"/>
    </location>
</feature>
<protein>
    <submittedName>
        <fullName evidence="2">Uncharacterized protein</fullName>
    </submittedName>
</protein>
<evidence type="ECO:0000313" key="3">
    <source>
        <dbReference type="Proteomes" id="UP000708208"/>
    </source>
</evidence>
<proteinExistence type="predicted"/>
<name>A0A8J2NT93_9HEXA</name>
<accession>A0A8J2NT93</accession>
<reference evidence="2" key="1">
    <citation type="submission" date="2021-06" db="EMBL/GenBank/DDBJ databases">
        <authorList>
            <person name="Hodson N. C."/>
            <person name="Mongue J. A."/>
            <person name="Jaron S. K."/>
        </authorList>
    </citation>
    <scope>NUCLEOTIDE SEQUENCE</scope>
</reference>
<feature type="non-terminal residue" evidence="2">
    <location>
        <position position="52"/>
    </location>
</feature>
<gene>
    <name evidence="2" type="ORF">AFUS01_LOCUS3525</name>
</gene>
<sequence length="52" mass="6015">MADGTSIDVIAKLPFEILYLILLAIYIRLREFFQIFFPDTPKSLKVEVILVT</sequence>
<organism evidence="2 3">
    <name type="scientific">Allacma fusca</name>
    <dbReference type="NCBI Taxonomy" id="39272"/>
    <lineage>
        <taxon>Eukaryota</taxon>
        <taxon>Metazoa</taxon>
        <taxon>Ecdysozoa</taxon>
        <taxon>Arthropoda</taxon>
        <taxon>Hexapoda</taxon>
        <taxon>Collembola</taxon>
        <taxon>Symphypleona</taxon>
        <taxon>Sminthuridae</taxon>
        <taxon>Allacma</taxon>
    </lineage>
</organism>
<keyword evidence="1" id="KW-0472">Membrane</keyword>
<dbReference type="EMBL" id="CAJVCH010021298">
    <property type="protein sequence ID" value="CAG7690510.1"/>
    <property type="molecule type" value="Genomic_DNA"/>
</dbReference>
<keyword evidence="1" id="KW-0812">Transmembrane</keyword>
<dbReference type="Proteomes" id="UP000708208">
    <property type="component" value="Unassembled WGS sequence"/>
</dbReference>
<evidence type="ECO:0000256" key="1">
    <source>
        <dbReference type="SAM" id="Phobius"/>
    </source>
</evidence>
<dbReference type="AlphaFoldDB" id="A0A8J2NT93"/>